<keyword evidence="4" id="KW-0325">Glycoprotein</keyword>
<feature type="non-terminal residue" evidence="6">
    <location>
        <position position="190"/>
    </location>
</feature>
<keyword evidence="7" id="KW-1185">Reference proteome</keyword>
<organism evidence="6 7">
    <name type="scientific">Indicator maculatus</name>
    <name type="common">spotted honeyguide</name>
    <dbReference type="NCBI Taxonomy" id="545262"/>
    <lineage>
        <taxon>Eukaryota</taxon>
        <taxon>Metazoa</taxon>
        <taxon>Chordata</taxon>
        <taxon>Craniata</taxon>
        <taxon>Vertebrata</taxon>
        <taxon>Euteleostomi</taxon>
        <taxon>Archelosauria</taxon>
        <taxon>Archosauria</taxon>
        <taxon>Dinosauria</taxon>
        <taxon>Saurischia</taxon>
        <taxon>Theropoda</taxon>
        <taxon>Coelurosauria</taxon>
        <taxon>Aves</taxon>
        <taxon>Neognathae</taxon>
        <taxon>Neoaves</taxon>
        <taxon>Telluraves</taxon>
        <taxon>Coraciimorphae</taxon>
        <taxon>Piciformes</taxon>
        <taxon>Indicatoridae</taxon>
        <taxon>Indicator</taxon>
    </lineage>
</organism>
<dbReference type="InterPro" id="IPR003599">
    <property type="entry name" value="Ig_sub"/>
</dbReference>
<evidence type="ECO:0000256" key="2">
    <source>
        <dbReference type="ARBA" id="ARBA00022729"/>
    </source>
</evidence>
<evidence type="ECO:0000256" key="4">
    <source>
        <dbReference type="ARBA" id="ARBA00023180"/>
    </source>
</evidence>
<keyword evidence="2" id="KW-0732">Signal</keyword>
<dbReference type="PANTHER" id="PTHR12080">
    <property type="entry name" value="SIGNALING LYMPHOCYTIC ACTIVATION MOLECULE"/>
    <property type="match status" value="1"/>
</dbReference>
<dbReference type="SMART" id="SM00409">
    <property type="entry name" value="IG"/>
    <property type="match status" value="2"/>
</dbReference>
<proteinExistence type="predicted"/>
<dbReference type="Gene3D" id="2.60.40.10">
    <property type="entry name" value="Immunoglobulins"/>
    <property type="match status" value="2"/>
</dbReference>
<feature type="non-terminal residue" evidence="6">
    <location>
        <position position="1"/>
    </location>
</feature>
<protein>
    <submittedName>
        <fullName evidence="6">CEAM6 protein</fullName>
    </submittedName>
</protein>
<comment type="subcellular location">
    <subcellularLocation>
        <location evidence="1">Membrane</location>
    </subcellularLocation>
</comment>
<accession>A0A7L1GH94</accession>
<keyword evidence="3" id="KW-0472">Membrane</keyword>
<dbReference type="InterPro" id="IPR015631">
    <property type="entry name" value="CD2/SLAM_rcpt"/>
</dbReference>
<dbReference type="EMBL" id="VXBD01007942">
    <property type="protein sequence ID" value="NXN13050.1"/>
    <property type="molecule type" value="Genomic_DNA"/>
</dbReference>
<dbReference type="AlphaFoldDB" id="A0A7L1GH94"/>
<dbReference type="OrthoDB" id="6353782at2759"/>
<evidence type="ECO:0000256" key="1">
    <source>
        <dbReference type="ARBA" id="ARBA00004370"/>
    </source>
</evidence>
<dbReference type="InterPro" id="IPR003598">
    <property type="entry name" value="Ig_sub2"/>
</dbReference>
<name>A0A7L1GH94_9PICI</name>
<dbReference type="GO" id="GO:0005911">
    <property type="term" value="C:cell-cell junction"/>
    <property type="evidence" value="ECO:0007669"/>
    <property type="project" value="TreeGrafter"/>
</dbReference>
<dbReference type="InterPro" id="IPR036179">
    <property type="entry name" value="Ig-like_dom_sf"/>
</dbReference>
<dbReference type="InterPro" id="IPR013098">
    <property type="entry name" value="Ig_I-set"/>
</dbReference>
<dbReference type="Proteomes" id="UP000557230">
    <property type="component" value="Unassembled WGS sequence"/>
</dbReference>
<dbReference type="SMART" id="SM00408">
    <property type="entry name" value="IGc2"/>
    <property type="match status" value="1"/>
</dbReference>
<evidence type="ECO:0000259" key="5">
    <source>
        <dbReference type="PROSITE" id="PS50835"/>
    </source>
</evidence>
<dbReference type="PANTHER" id="PTHR12080:SF59">
    <property type="entry name" value="HEPATIC AND GLIAL CELL ADHESION MOLECULE"/>
    <property type="match status" value="1"/>
</dbReference>
<dbReference type="Pfam" id="PF07679">
    <property type="entry name" value="I-set"/>
    <property type="match status" value="1"/>
</dbReference>
<feature type="domain" description="Ig-like" evidence="5">
    <location>
        <begin position="103"/>
        <end position="187"/>
    </location>
</feature>
<evidence type="ECO:0000313" key="7">
    <source>
        <dbReference type="Proteomes" id="UP000557230"/>
    </source>
</evidence>
<dbReference type="PROSITE" id="PS50835">
    <property type="entry name" value="IG_LIKE"/>
    <property type="match status" value="1"/>
</dbReference>
<gene>
    <name evidence="6" type="primary">Ceacam6</name>
    <name evidence="6" type="ORF">INDMAC_R06872</name>
</gene>
<comment type="caution">
    <text evidence="6">The sequence shown here is derived from an EMBL/GenBank/DDBJ whole genome shotgun (WGS) entry which is preliminary data.</text>
</comment>
<sequence>SRLAAVGASVLLDAPSIDNANLTDWEVSRRGTSDLILQYYANVQALTIYTAYQGRVVFYPENGSLLLQRLQETDSGIYVATVDLMRDKARSTLLEVIKPVPQPELQSSSNLAGSSIELLCVVPEGTVASISWKKDGHPLPPEKLCLLSDNNTLLQIRSGKKSDCGSYSCNISNEISWKEATMNLVVTGEP</sequence>
<dbReference type="SUPFAM" id="SSF48726">
    <property type="entry name" value="Immunoglobulin"/>
    <property type="match status" value="2"/>
</dbReference>
<dbReference type="GO" id="GO:0016020">
    <property type="term" value="C:membrane"/>
    <property type="evidence" value="ECO:0007669"/>
    <property type="project" value="UniProtKB-SubCell"/>
</dbReference>
<dbReference type="InterPro" id="IPR007110">
    <property type="entry name" value="Ig-like_dom"/>
</dbReference>
<dbReference type="InterPro" id="IPR013783">
    <property type="entry name" value="Ig-like_fold"/>
</dbReference>
<evidence type="ECO:0000313" key="6">
    <source>
        <dbReference type="EMBL" id="NXN13050.1"/>
    </source>
</evidence>
<evidence type="ECO:0000256" key="3">
    <source>
        <dbReference type="ARBA" id="ARBA00023136"/>
    </source>
</evidence>
<reference evidence="6 7" key="1">
    <citation type="submission" date="2019-09" db="EMBL/GenBank/DDBJ databases">
        <title>Bird 10,000 Genomes (B10K) Project - Family phase.</title>
        <authorList>
            <person name="Zhang G."/>
        </authorList>
    </citation>
    <scope>NUCLEOTIDE SEQUENCE [LARGE SCALE GENOMIC DNA]</scope>
    <source>
        <strain evidence="6">B10K-DU-001-78</strain>
        <tissue evidence="6">Muscle</tissue>
    </source>
</reference>